<accession>A0AA35WH17</accession>
<name>A0AA35WH17_GEOBA</name>
<dbReference type="EMBL" id="CASHTH010001864">
    <property type="protein sequence ID" value="CAI8021083.1"/>
    <property type="molecule type" value="Genomic_DNA"/>
</dbReference>
<proteinExistence type="predicted"/>
<reference evidence="1" key="1">
    <citation type="submission" date="2023-03" db="EMBL/GenBank/DDBJ databases">
        <authorList>
            <person name="Steffen K."/>
            <person name="Cardenas P."/>
        </authorList>
    </citation>
    <scope>NUCLEOTIDE SEQUENCE</scope>
</reference>
<protein>
    <submittedName>
        <fullName evidence="1">Uncharacterized protein</fullName>
    </submittedName>
</protein>
<dbReference type="AlphaFoldDB" id="A0AA35WH17"/>
<evidence type="ECO:0000313" key="1">
    <source>
        <dbReference type="EMBL" id="CAI8021083.1"/>
    </source>
</evidence>
<organism evidence="1 2">
    <name type="scientific">Geodia barretti</name>
    <name type="common">Barrett's horny sponge</name>
    <dbReference type="NCBI Taxonomy" id="519541"/>
    <lineage>
        <taxon>Eukaryota</taxon>
        <taxon>Metazoa</taxon>
        <taxon>Porifera</taxon>
        <taxon>Demospongiae</taxon>
        <taxon>Heteroscleromorpha</taxon>
        <taxon>Tetractinellida</taxon>
        <taxon>Astrophorina</taxon>
        <taxon>Geodiidae</taxon>
        <taxon>Geodia</taxon>
    </lineage>
</organism>
<keyword evidence="2" id="KW-1185">Reference proteome</keyword>
<dbReference type="Proteomes" id="UP001174909">
    <property type="component" value="Unassembled WGS sequence"/>
</dbReference>
<gene>
    <name evidence="1" type="ORF">GBAR_LOCUS12548</name>
</gene>
<comment type="caution">
    <text evidence="1">The sequence shown here is derived from an EMBL/GenBank/DDBJ whole genome shotgun (WGS) entry which is preliminary data.</text>
</comment>
<evidence type="ECO:0000313" key="2">
    <source>
        <dbReference type="Proteomes" id="UP001174909"/>
    </source>
</evidence>
<sequence>MATSDDSPPHGKTKLIQKCTAAHFGPLNTSRELQSHIDNFRGGTYRVTTPVDDALVLYRLYGGGEAQAVGQYWTVEPRKGNLGYQLDYAMHPQWNSLSESVKLHIPRGILLYEGYAGPQKSGSGSFGGGNWQVFIPREVVEPLYKAQQAIAEGKQPSEVMKFLQEAMRAQASITSQYNEQETKHCEEDMKSFCTLQKAQELLKTGNALQHVPHNVRSMLQSDSPSSAADLDQTTGSYVVHRQLITLRNGKTATATLNVRLEFSHQTVTTNGRVTTITRYYNRIFEWA</sequence>